<sequence length="108" mass="12368">MRQKKESGDQHRAAPSRSERSISAVQRKSLFKHTVQYGVDRRMALIAAMVLSVETKMGVASQLPWGHSCVLKYSHSVTHLLMEPVSLIKDSEYLNERVVEFRCRNRTP</sequence>
<gene>
    <name evidence="2" type="ORF">BJY01DRAFT_128846</name>
</gene>
<evidence type="ECO:0000313" key="3">
    <source>
        <dbReference type="Proteomes" id="UP001610446"/>
    </source>
</evidence>
<feature type="region of interest" description="Disordered" evidence="1">
    <location>
        <begin position="1"/>
        <end position="22"/>
    </location>
</feature>
<feature type="compositionally biased region" description="Basic and acidic residues" evidence="1">
    <location>
        <begin position="1"/>
        <end position="20"/>
    </location>
</feature>
<evidence type="ECO:0000256" key="1">
    <source>
        <dbReference type="SAM" id="MobiDB-lite"/>
    </source>
</evidence>
<proteinExistence type="predicted"/>
<name>A0ABR4IM06_9EURO</name>
<evidence type="ECO:0000313" key="2">
    <source>
        <dbReference type="EMBL" id="KAL2828798.1"/>
    </source>
</evidence>
<dbReference type="EMBL" id="JBFXLU010000354">
    <property type="protein sequence ID" value="KAL2828798.1"/>
    <property type="molecule type" value="Genomic_DNA"/>
</dbReference>
<accession>A0ABR4IM06</accession>
<reference evidence="2 3" key="1">
    <citation type="submission" date="2024-07" db="EMBL/GenBank/DDBJ databases">
        <title>Section-level genome sequencing and comparative genomics of Aspergillus sections Usti and Cavernicolus.</title>
        <authorList>
            <consortium name="Lawrence Berkeley National Laboratory"/>
            <person name="Nybo J.L."/>
            <person name="Vesth T.C."/>
            <person name="Theobald S."/>
            <person name="Frisvad J.C."/>
            <person name="Larsen T.O."/>
            <person name="Kjaerboelling I."/>
            <person name="Rothschild-Mancinelli K."/>
            <person name="Lyhne E.K."/>
            <person name="Kogle M.E."/>
            <person name="Barry K."/>
            <person name="Clum A."/>
            <person name="Na H."/>
            <person name="Ledsgaard L."/>
            <person name="Lin J."/>
            <person name="Lipzen A."/>
            <person name="Kuo A."/>
            <person name="Riley R."/>
            <person name="Mondo S."/>
            <person name="Labutti K."/>
            <person name="Haridas S."/>
            <person name="Pangalinan J."/>
            <person name="Salamov A.A."/>
            <person name="Simmons B.A."/>
            <person name="Magnuson J.K."/>
            <person name="Chen J."/>
            <person name="Drula E."/>
            <person name="Henrissat B."/>
            <person name="Wiebenga A."/>
            <person name="Lubbers R.J."/>
            <person name="Gomes A.C."/>
            <person name="Makela M.R."/>
            <person name="Stajich J."/>
            <person name="Grigoriev I.V."/>
            <person name="Mortensen U.H."/>
            <person name="De Vries R.P."/>
            <person name="Baker S.E."/>
            <person name="Andersen M.R."/>
        </authorList>
    </citation>
    <scope>NUCLEOTIDE SEQUENCE [LARGE SCALE GENOMIC DNA]</scope>
    <source>
        <strain evidence="2 3">CBS 123904</strain>
    </source>
</reference>
<dbReference type="Proteomes" id="UP001610446">
    <property type="component" value="Unassembled WGS sequence"/>
</dbReference>
<organism evidence="2 3">
    <name type="scientific">Aspergillus pseudoustus</name>
    <dbReference type="NCBI Taxonomy" id="1810923"/>
    <lineage>
        <taxon>Eukaryota</taxon>
        <taxon>Fungi</taxon>
        <taxon>Dikarya</taxon>
        <taxon>Ascomycota</taxon>
        <taxon>Pezizomycotina</taxon>
        <taxon>Eurotiomycetes</taxon>
        <taxon>Eurotiomycetidae</taxon>
        <taxon>Eurotiales</taxon>
        <taxon>Aspergillaceae</taxon>
        <taxon>Aspergillus</taxon>
        <taxon>Aspergillus subgen. Nidulantes</taxon>
    </lineage>
</organism>
<keyword evidence="3" id="KW-1185">Reference proteome</keyword>
<protein>
    <submittedName>
        <fullName evidence="2">Uncharacterized protein</fullName>
    </submittedName>
</protein>
<comment type="caution">
    <text evidence="2">The sequence shown here is derived from an EMBL/GenBank/DDBJ whole genome shotgun (WGS) entry which is preliminary data.</text>
</comment>